<feature type="compositionally biased region" description="Polar residues" evidence="1">
    <location>
        <begin position="306"/>
        <end position="325"/>
    </location>
</feature>
<feature type="region of interest" description="Disordered" evidence="1">
    <location>
        <begin position="1"/>
        <end position="41"/>
    </location>
</feature>
<protein>
    <submittedName>
        <fullName evidence="2">Uncharacterized protein</fullName>
    </submittedName>
</protein>
<feature type="compositionally biased region" description="Acidic residues" evidence="1">
    <location>
        <begin position="270"/>
        <end position="279"/>
    </location>
</feature>
<name>A0A9P4NAX0_9PLEO</name>
<evidence type="ECO:0000313" key="3">
    <source>
        <dbReference type="Proteomes" id="UP000800093"/>
    </source>
</evidence>
<sequence>MLVALHRGSASLRVPPATASSLPQSRAPLLPKTSPRLPTRPHSTSIMFKQAVKSHKVITPSQNHSVQQQSLSNSFKRASAAYSHGTRPLSTGSGNVIKHNATAEHRKPGQTHGIKRTSSGLAKALGSQEDAFDYPALNISDSDEFSSSVYTTGVNHIAPQAPVFFDADDFDSDLDLDVEDPATKRSVNYPTLPSLATMTPTTPSTYNPPRSATKSRAEPTSSQYTSWSSSPVDHYKTPPKPAPSKRRTLPWLQNPSQNQNQVKLESSALSEEDADEEQESQLQRPRKRTSTEETQSGSFTPLPKSTPKTEYPWNTTASAVKQQQKSLREVNKRLTKKHPSSHIPK</sequence>
<reference evidence="3" key="1">
    <citation type="journal article" date="2020" name="Stud. Mycol.">
        <title>101 Dothideomycetes genomes: A test case for predicting lifestyles and emergence of pathogens.</title>
        <authorList>
            <person name="Haridas S."/>
            <person name="Albert R."/>
            <person name="Binder M."/>
            <person name="Bloem J."/>
            <person name="LaButti K."/>
            <person name="Salamov A."/>
            <person name="Andreopoulos B."/>
            <person name="Baker S."/>
            <person name="Barry K."/>
            <person name="Bills G."/>
            <person name="Bluhm B."/>
            <person name="Cannon C."/>
            <person name="Castanera R."/>
            <person name="Culley D."/>
            <person name="Daum C."/>
            <person name="Ezra D."/>
            <person name="Gonzalez J."/>
            <person name="Henrissat B."/>
            <person name="Kuo A."/>
            <person name="Liang C."/>
            <person name="Lipzen A."/>
            <person name="Lutzoni F."/>
            <person name="Magnuson J."/>
            <person name="Mondo S."/>
            <person name="Nolan M."/>
            <person name="Ohm R."/>
            <person name="Pangilinan J."/>
            <person name="Park H.-J."/>
            <person name="Ramirez L."/>
            <person name="Alfaro M."/>
            <person name="Sun H."/>
            <person name="Tritt A."/>
            <person name="Yoshinaga Y."/>
            <person name="Zwiers L.-H."/>
            <person name="Turgeon B."/>
            <person name="Goodwin S."/>
            <person name="Spatafora J."/>
            <person name="Crous P."/>
            <person name="Grigoriev I."/>
        </authorList>
    </citation>
    <scope>NUCLEOTIDE SEQUENCE [LARGE SCALE GENOMIC DNA]</scope>
    <source>
        <strain evidence="3">CBS 304.66</strain>
    </source>
</reference>
<organism evidence="2 3">
    <name type="scientific">Lojkania enalia</name>
    <dbReference type="NCBI Taxonomy" id="147567"/>
    <lineage>
        <taxon>Eukaryota</taxon>
        <taxon>Fungi</taxon>
        <taxon>Dikarya</taxon>
        <taxon>Ascomycota</taxon>
        <taxon>Pezizomycotina</taxon>
        <taxon>Dothideomycetes</taxon>
        <taxon>Pleosporomycetidae</taxon>
        <taxon>Pleosporales</taxon>
        <taxon>Pleosporales incertae sedis</taxon>
        <taxon>Lojkania</taxon>
    </lineage>
</organism>
<keyword evidence="3" id="KW-1185">Reference proteome</keyword>
<dbReference type="OrthoDB" id="432234at2759"/>
<feature type="region of interest" description="Disordered" evidence="1">
    <location>
        <begin position="101"/>
        <end position="122"/>
    </location>
</feature>
<feature type="compositionally biased region" description="Low complexity" evidence="1">
    <location>
        <begin position="221"/>
        <end position="230"/>
    </location>
</feature>
<evidence type="ECO:0000256" key="1">
    <source>
        <dbReference type="SAM" id="MobiDB-lite"/>
    </source>
</evidence>
<feature type="compositionally biased region" description="Polar residues" evidence="1">
    <location>
        <begin position="185"/>
        <end position="220"/>
    </location>
</feature>
<dbReference type="AlphaFoldDB" id="A0A9P4NAX0"/>
<proteinExistence type="predicted"/>
<comment type="caution">
    <text evidence="2">The sequence shown here is derived from an EMBL/GenBank/DDBJ whole genome shotgun (WGS) entry which is preliminary data.</text>
</comment>
<feature type="compositionally biased region" description="Polar residues" evidence="1">
    <location>
        <begin position="251"/>
        <end position="263"/>
    </location>
</feature>
<gene>
    <name evidence="2" type="ORF">CC78DRAFT_242988</name>
</gene>
<feature type="compositionally biased region" description="Basic residues" evidence="1">
    <location>
        <begin position="333"/>
        <end position="345"/>
    </location>
</feature>
<dbReference type="Proteomes" id="UP000800093">
    <property type="component" value="Unassembled WGS sequence"/>
</dbReference>
<dbReference type="EMBL" id="ML986581">
    <property type="protein sequence ID" value="KAF2269891.1"/>
    <property type="molecule type" value="Genomic_DNA"/>
</dbReference>
<feature type="region of interest" description="Disordered" evidence="1">
    <location>
        <begin position="184"/>
        <end position="345"/>
    </location>
</feature>
<evidence type="ECO:0000313" key="2">
    <source>
        <dbReference type="EMBL" id="KAF2269891.1"/>
    </source>
</evidence>
<accession>A0A9P4NAX0</accession>